<dbReference type="InterPro" id="IPR052580">
    <property type="entry name" value="Lipid_Hydrolase"/>
</dbReference>
<accession>A0ABS6VZ36</accession>
<name>A0ABS6VZ36_9FLAO</name>
<dbReference type="PROSITE" id="PS51635">
    <property type="entry name" value="PNPLA"/>
    <property type="match status" value="1"/>
</dbReference>
<keyword evidence="1" id="KW-0443">Lipid metabolism</keyword>
<gene>
    <name evidence="3" type="ORF">KW502_03505</name>
</gene>
<dbReference type="RefSeq" id="WP_219039153.1">
    <property type="nucleotide sequence ID" value="NZ_JAHWDF010000003.1"/>
</dbReference>
<keyword evidence="1" id="KW-0442">Lipid degradation</keyword>
<dbReference type="PANTHER" id="PTHR46394">
    <property type="entry name" value="ANNEXIN"/>
    <property type="match status" value="1"/>
</dbReference>
<dbReference type="EMBL" id="JAHWDF010000003">
    <property type="protein sequence ID" value="MBW2960864.1"/>
    <property type="molecule type" value="Genomic_DNA"/>
</dbReference>
<proteinExistence type="predicted"/>
<feature type="domain" description="PNPLA" evidence="2">
    <location>
        <begin position="42"/>
        <end position="296"/>
    </location>
</feature>
<keyword evidence="1" id="KW-0378">Hydrolase</keyword>
<dbReference type="Pfam" id="PF01734">
    <property type="entry name" value="Patatin"/>
    <property type="match status" value="1"/>
</dbReference>
<feature type="active site" description="Proton acceptor" evidence="1">
    <location>
        <position position="283"/>
    </location>
</feature>
<feature type="active site" description="Nucleophile" evidence="1">
    <location>
        <position position="75"/>
    </location>
</feature>
<sequence>MGKDFLGGEELTQLVARARALKESGKIFSDLIDEDGNQYVDLVQEGGGVLGISLVGYTYILEQAGIRFYSLAGTSAGAISTLLMASLENVGKPVSVKLLQILADKNLFDLVDGPRGIKRFLQNRIEGKAGFLISVLWHSCSIYFLLKNKLGLNPGDNLKEWLSFHLNEEGICTYKDLKAKRSILPELHHRKINSKIVAPKLAIVTSEVSTHTKVEFPKMAHLYWQNVSEVSPSEFVRASMSIPVFFEPYMKNNLPHQGEILNKQWITHAGYYGEVPKTVKFVDGGLLSNFPINIFHLDRIPSHPTFGVRLSTHRKNYSKTSGFFSYTWAIISTMRQIHDYDFILKNPDYRKLICHIDANEHFNWLNFNMSAQRQKELFLLGAKKGLAFLENFDWEAYKEIRRQKTL</sequence>
<comment type="caution">
    <text evidence="3">The sequence shown here is derived from an EMBL/GenBank/DDBJ whole genome shotgun (WGS) entry which is preliminary data.</text>
</comment>
<evidence type="ECO:0000313" key="4">
    <source>
        <dbReference type="Proteomes" id="UP000719267"/>
    </source>
</evidence>
<keyword evidence="4" id="KW-1185">Reference proteome</keyword>
<evidence type="ECO:0000313" key="3">
    <source>
        <dbReference type="EMBL" id="MBW2960864.1"/>
    </source>
</evidence>
<dbReference type="PANTHER" id="PTHR46394:SF1">
    <property type="entry name" value="PNPLA DOMAIN-CONTAINING PROTEIN"/>
    <property type="match status" value="1"/>
</dbReference>
<evidence type="ECO:0000259" key="2">
    <source>
        <dbReference type="PROSITE" id="PS51635"/>
    </source>
</evidence>
<feature type="short sequence motif" description="GXSXG" evidence="1">
    <location>
        <begin position="73"/>
        <end position="77"/>
    </location>
</feature>
<organism evidence="3 4">
    <name type="scientific">Mesonia aestuariivivens</name>
    <dbReference type="NCBI Taxonomy" id="2796128"/>
    <lineage>
        <taxon>Bacteria</taxon>
        <taxon>Pseudomonadati</taxon>
        <taxon>Bacteroidota</taxon>
        <taxon>Flavobacteriia</taxon>
        <taxon>Flavobacteriales</taxon>
        <taxon>Flavobacteriaceae</taxon>
        <taxon>Mesonia</taxon>
    </lineage>
</organism>
<feature type="short sequence motif" description="GXGXXG" evidence="1">
    <location>
        <begin position="46"/>
        <end position="51"/>
    </location>
</feature>
<dbReference type="Proteomes" id="UP000719267">
    <property type="component" value="Unassembled WGS sequence"/>
</dbReference>
<protein>
    <submittedName>
        <fullName evidence="3">Patatin-like phospholipase family protein</fullName>
    </submittedName>
</protein>
<evidence type="ECO:0000256" key="1">
    <source>
        <dbReference type="PROSITE-ProRule" id="PRU01161"/>
    </source>
</evidence>
<feature type="short sequence motif" description="DGA/G" evidence="1">
    <location>
        <begin position="283"/>
        <end position="285"/>
    </location>
</feature>
<dbReference type="InterPro" id="IPR002641">
    <property type="entry name" value="PNPLA_dom"/>
</dbReference>
<reference evidence="3 4" key="1">
    <citation type="submission" date="2021-07" db="EMBL/GenBank/DDBJ databases">
        <title>Mesonia aestuariivivens sp. nov., isolated from a tidal flat.</title>
        <authorList>
            <person name="Kim Y.-O."/>
            <person name="Yoon J.-H."/>
        </authorList>
    </citation>
    <scope>NUCLEOTIDE SEQUENCE [LARGE SCALE GENOMIC DNA]</scope>
    <source>
        <strain evidence="3 4">JHPTF-M18</strain>
    </source>
</reference>